<dbReference type="Proteomes" id="UP000265724">
    <property type="component" value="Unassembled WGS sequence"/>
</dbReference>
<organism evidence="3 4">
    <name type="scientific">Candidatus Cryosericum hinesii</name>
    <dbReference type="NCBI Taxonomy" id="2290915"/>
    <lineage>
        <taxon>Bacteria</taxon>
        <taxon>Pseudomonadati</taxon>
        <taxon>Caldisericota/Cryosericota group</taxon>
        <taxon>Candidatus Cryosericota</taxon>
        <taxon>Candidatus Cryosericia</taxon>
        <taxon>Candidatus Cryosericales</taxon>
        <taxon>Candidatus Cryosericaceae</taxon>
        <taxon>Candidatus Cryosericum</taxon>
    </lineage>
</organism>
<sequence>MAVRPSVDLWTLAMLKKLGYEAEAVPDEASALHTDAEACAAGHLFSAIIMDLTIPGGMGGQEAAPLLRENHTPAQLIASSGYANDPVMAQYRSYQFDAVLAKLCHMGGLAAAPVTQCRF</sequence>
<dbReference type="InterPro" id="IPR011006">
    <property type="entry name" value="CheY-like_superfamily"/>
</dbReference>
<evidence type="ECO:0000313" key="4">
    <source>
        <dbReference type="Proteomes" id="UP000265724"/>
    </source>
</evidence>
<evidence type="ECO:0000313" key="3">
    <source>
        <dbReference type="EMBL" id="RIE11528.1"/>
    </source>
</evidence>
<feature type="domain" description="Response regulatory" evidence="2">
    <location>
        <begin position="1"/>
        <end position="117"/>
    </location>
</feature>
<dbReference type="SUPFAM" id="SSF52172">
    <property type="entry name" value="CheY-like"/>
    <property type="match status" value="1"/>
</dbReference>
<feature type="modified residue" description="4-aspartylphosphate" evidence="1">
    <location>
        <position position="51"/>
    </location>
</feature>
<evidence type="ECO:0000256" key="1">
    <source>
        <dbReference type="PROSITE-ProRule" id="PRU00169"/>
    </source>
</evidence>
<keyword evidence="4" id="KW-1185">Reference proteome</keyword>
<dbReference type="PROSITE" id="PS50110">
    <property type="entry name" value="RESPONSE_REGULATORY"/>
    <property type="match status" value="1"/>
</dbReference>
<accession>A0ABX9ME83</accession>
<dbReference type="Gene3D" id="3.40.50.2300">
    <property type="match status" value="1"/>
</dbReference>
<proteinExistence type="predicted"/>
<protein>
    <submittedName>
        <fullName evidence="3">Response regulator</fullName>
    </submittedName>
</protein>
<dbReference type="InterPro" id="IPR001789">
    <property type="entry name" value="Sig_transdc_resp-reg_receiver"/>
</dbReference>
<name>A0ABX9ME83_9BACT</name>
<gene>
    <name evidence="3" type="ORF">SMC2_09000</name>
</gene>
<dbReference type="EMBL" id="QXIX01000061">
    <property type="protein sequence ID" value="RIE11528.1"/>
    <property type="molecule type" value="Genomic_DNA"/>
</dbReference>
<reference evidence="3 4" key="1">
    <citation type="submission" date="2018-09" db="EMBL/GenBank/DDBJ databases">
        <title>Discovery and Ecogenomic Context for Candidatus Cryosericales, a Global Caldiserica Order Active in Thawing Permafrost.</title>
        <authorList>
            <person name="Martinez M.A."/>
            <person name="Woodcroft B.J."/>
            <person name="Ignacio Espinoza J.C."/>
            <person name="Zayed A."/>
            <person name="Singleton C.M."/>
            <person name="Boyd J."/>
            <person name="Li Y.-F."/>
            <person name="Purvine S."/>
            <person name="Maughan H."/>
            <person name="Hodgkins S.B."/>
            <person name="Anderson D."/>
            <person name="Sederholm M."/>
            <person name="Temperton B."/>
            <person name="Saleska S.R."/>
            <person name="Tyson G.W."/>
            <person name="Rich V.I."/>
        </authorList>
    </citation>
    <scope>NUCLEOTIDE SEQUENCE [LARGE SCALE GENOMIC DNA]</scope>
    <source>
        <strain evidence="3 4">SMC2</strain>
    </source>
</reference>
<evidence type="ECO:0000259" key="2">
    <source>
        <dbReference type="PROSITE" id="PS50110"/>
    </source>
</evidence>
<keyword evidence="1" id="KW-0597">Phosphoprotein</keyword>
<comment type="caution">
    <text evidence="3">The sequence shown here is derived from an EMBL/GenBank/DDBJ whole genome shotgun (WGS) entry which is preliminary data.</text>
</comment>